<protein>
    <submittedName>
        <fullName evidence="1">Uncharacterized protein</fullName>
    </submittedName>
</protein>
<reference evidence="2" key="1">
    <citation type="journal article" date="2020" name="Nat. Commun.">
        <title>Genome assembly of wild tea tree DASZ reveals pedigree and selection history of tea varieties.</title>
        <authorList>
            <person name="Zhang W."/>
            <person name="Zhang Y."/>
            <person name="Qiu H."/>
            <person name="Guo Y."/>
            <person name="Wan H."/>
            <person name="Zhang X."/>
            <person name="Scossa F."/>
            <person name="Alseekh S."/>
            <person name="Zhang Q."/>
            <person name="Wang P."/>
            <person name="Xu L."/>
            <person name="Schmidt M.H."/>
            <person name="Jia X."/>
            <person name="Li D."/>
            <person name="Zhu A."/>
            <person name="Guo F."/>
            <person name="Chen W."/>
            <person name="Ni D."/>
            <person name="Usadel B."/>
            <person name="Fernie A.R."/>
            <person name="Wen W."/>
        </authorList>
    </citation>
    <scope>NUCLEOTIDE SEQUENCE [LARGE SCALE GENOMIC DNA]</scope>
    <source>
        <strain evidence="2">cv. G240</strain>
    </source>
</reference>
<proteinExistence type="predicted"/>
<comment type="caution">
    <text evidence="1">The sequence shown here is derived from an EMBL/GenBank/DDBJ whole genome shotgun (WGS) entry which is preliminary data.</text>
</comment>
<keyword evidence="2" id="KW-1185">Reference proteome</keyword>
<accession>A0A7J7H946</accession>
<sequence length="111" mass="12433">MIKTKIIDYMQRQLELEFKHDDFYIEESYCDFPEAYNAMVGSNIYHGSSLEQDLGKTTILEPTGDIETTTKGSTTTTNVQAINETKGYDQVQMTCVEGLVGAMDSSDQIEA</sequence>
<gene>
    <name evidence="1" type="ORF">HYC85_011362</name>
</gene>
<name>A0A7J7H946_CAMSI</name>
<evidence type="ECO:0000313" key="2">
    <source>
        <dbReference type="Proteomes" id="UP000593564"/>
    </source>
</evidence>
<organism evidence="1 2">
    <name type="scientific">Camellia sinensis</name>
    <name type="common">Tea plant</name>
    <name type="synonym">Thea sinensis</name>
    <dbReference type="NCBI Taxonomy" id="4442"/>
    <lineage>
        <taxon>Eukaryota</taxon>
        <taxon>Viridiplantae</taxon>
        <taxon>Streptophyta</taxon>
        <taxon>Embryophyta</taxon>
        <taxon>Tracheophyta</taxon>
        <taxon>Spermatophyta</taxon>
        <taxon>Magnoliopsida</taxon>
        <taxon>eudicotyledons</taxon>
        <taxon>Gunneridae</taxon>
        <taxon>Pentapetalae</taxon>
        <taxon>asterids</taxon>
        <taxon>Ericales</taxon>
        <taxon>Theaceae</taxon>
        <taxon>Camellia</taxon>
    </lineage>
</organism>
<dbReference type="AlphaFoldDB" id="A0A7J7H946"/>
<dbReference type="Proteomes" id="UP000593564">
    <property type="component" value="Unassembled WGS sequence"/>
</dbReference>
<reference evidence="1 2" key="2">
    <citation type="submission" date="2020-07" db="EMBL/GenBank/DDBJ databases">
        <title>Genome assembly of wild tea tree DASZ reveals pedigree and selection history of tea varieties.</title>
        <authorList>
            <person name="Zhang W."/>
        </authorList>
    </citation>
    <scope>NUCLEOTIDE SEQUENCE [LARGE SCALE GENOMIC DNA]</scope>
    <source>
        <strain evidence="2">cv. G240</strain>
        <tissue evidence="1">Leaf</tissue>
    </source>
</reference>
<evidence type="ECO:0000313" key="1">
    <source>
        <dbReference type="EMBL" id="KAF5949369.1"/>
    </source>
</evidence>
<dbReference type="EMBL" id="JACBKZ010000005">
    <property type="protein sequence ID" value="KAF5949369.1"/>
    <property type="molecule type" value="Genomic_DNA"/>
</dbReference>